<sequence length="39" mass="4429">MKPSGVTAKADPDLDRRKDWLTLVPFLRTRRPDTYAGLA</sequence>
<accession>A0A327YXD8</accession>
<protein>
    <submittedName>
        <fullName evidence="1">Uncharacterized protein</fullName>
    </submittedName>
</protein>
<gene>
    <name evidence="1" type="ORF">B0I29_13124</name>
</gene>
<comment type="caution">
    <text evidence="1">The sequence shown here is derived from an EMBL/GenBank/DDBJ whole genome shotgun (WGS) entry which is preliminary data.</text>
</comment>
<dbReference type="EMBL" id="QLMJ01000031">
    <property type="protein sequence ID" value="RAK25673.1"/>
    <property type="molecule type" value="Genomic_DNA"/>
</dbReference>
<evidence type="ECO:0000313" key="1">
    <source>
        <dbReference type="EMBL" id="RAK25673.1"/>
    </source>
</evidence>
<proteinExistence type="predicted"/>
<dbReference type="Proteomes" id="UP000249341">
    <property type="component" value="Unassembled WGS sequence"/>
</dbReference>
<keyword evidence="2" id="KW-1185">Reference proteome</keyword>
<organism evidence="1 2">
    <name type="scientific">Actinoplanes lutulentus</name>
    <dbReference type="NCBI Taxonomy" id="1287878"/>
    <lineage>
        <taxon>Bacteria</taxon>
        <taxon>Bacillati</taxon>
        <taxon>Actinomycetota</taxon>
        <taxon>Actinomycetes</taxon>
        <taxon>Micromonosporales</taxon>
        <taxon>Micromonosporaceae</taxon>
        <taxon>Actinoplanes</taxon>
    </lineage>
</organism>
<name>A0A327YXD8_9ACTN</name>
<evidence type="ECO:0000313" key="2">
    <source>
        <dbReference type="Proteomes" id="UP000249341"/>
    </source>
</evidence>
<reference evidence="1 2" key="1">
    <citation type="submission" date="2018-06" db="EMBL/GenBank/DDBJ databases">
        <title>Genomic Encyclopedia of Type Strains, Phase III (KMG-III): the genomes of soil and plant-associated and newly described type strains.</title>
        <authorList>
            <person name="Whitman W."/>
        </authorList>
    </citation>
    <scope>NUCLEOTIDE SEQUENCE [LARGE SCALE GENOMIC DNA]</scope>
    <source>
        <strain evidence="1 2">CGMCC 4.7090</strain>
    </source>
</reference>
<dbReference type="AlphaFoldDB" id="A0A327YXD8"/>